<protein>
    <recommendedName>
        <fullName evidence="5">PHD finger protein MALE MEIOCYTE DEATH 1</fullName>
    </recommendedName>
</protein>
<evidence type="ECO:0000313" key="4">
    <source>
        <dbReference type="Proteomes" id="UP000298416"/>
    </source>
</evidence>
<dbReference type="InterPro" id="IPR059080">
    <property type="entry name" value="WHD_PTC1"/>
</dbReference>
<feature type="domain" description="PTC1-like winged helix-turn-helix" evidence="2">
    <location>
        <begin position="322"/>
        <end position="406"/>
    </location>
</feature>
<dbReference type="PANTHER" id="PTHR46201">
    <property type="entry name" value="PHD FINGER PROTEIN MALE MEIOCYTE DEATH 1-RELATED"/>
    <property type="match status" value="1"/>
</dbReference>
<proteinExistence type="predicted"/>
<dbReference type="Pfam" id="PF25565">
    <property type="entry name" value="Ubiquitin_At1g33420"/>
    <property type="match status" value="1"/>
</dbReference>
<dbReference type="OrthoDB" id="436852at2759"/>
<name>A0A8X8WQ66_SALSN</name>
<dbReference type="PANTHER" id="PTHR46201:SF8">
    <property type="entry name" value="CHROMATIN REGULATOR PHD FAMILY"/>
    <property type="match status" value="1"/>
</dbReference>
<keyword evidence="4" id="KW-1185">Reference proteome</keyword>
<evidence type="ECO:0000259" key="1">
    <source>
        <dbReference type="Pfam" id="PF25565"/>
    </source>
</evidence>
<comment type="caution">
    <text evidence="3">The sequence shown here is derived from an EMBL/GenBank/DDBJ whole genome shotgun (WGS) entry which is preliminary data.</text>
</comment>
<feature type="domain" description="PHD finger protein MALE STERILITY 1-like ubiquitin-like" evidence="1">
    <location>
        <begin position="455"/>
        <end position="543"/>
    </location>
</feature>
<sequence length="562" mass="63851">MASIVLRKPSNMRKNRINPEKLFLYDNFAFPDFVKKALSGAFRDNIRVFLHDFAEIQNYCVNGMPVWCTFLFTENDVVCPLYTVEETVQGSPTPFCNYCELSGWGHHFVCKRKYHFIIPAKADWNEPLDGDFAELESLKLYGLVHCNGFGHLVCIHGLRYNFNFFGAEDSMEFWDRLCTLLRVRSISADHVSRRGSVELNLIHGIAYGKSWLAKWGYRFNGEITEEKHNAAIRYLSKLSLDLIISISMSNRNANRIKSIIDVYRKCSTNPLSTISDLLKFMLALDSRIGMVANGARKLNLETGESIPMGFEKLVDSMRKSCRWPARRLEHVLLVIVDLLKEHKNENLGRDCGLSRQQLRDGARRSIGDTGLIDFVLKSINCFKVENQIIRRATNPLSRLAEFSIQECPRSYNLSVDVWTVCENVVAMWPETKLILECDHFVKDWPIGGRVVGQGLVLECKVLPSFDELEGQLGRRLSPGEVVVVKPCMTVADLKMVAQGALRDTYCVMDEFEVSQIGGLRKIENDKEVGSVFELGAQVWVRGGGLDLGTRLRHEDGGWKMKG</sequence>
<reference evidence="3" key="2">
    <citation type="submission" date="2020-08" db="EMBL/GenBank/DDBJ databases">
        <title>Plant Genome Project.</title>
        <authorList>
            <person name="Zhang R.-G."/>
        </authorList>
    </citation>
    <scope>NUCLEOTIDE SEQUENCE</scope>
    <source>
        <strain evidence="3">Huo1</strain>
        <tissue evidence="3">Leaf</tissue>
    </source>
</reference>
<evidence type="ECO:0008006" key="5">
    <source>
        <dbReference type="Google" id="ProtNLM"/>
    </source>
</evidence>
<dbReference type="Proteomes" id="UP000298416">
    <property type="component" value="Unassembled WGS sequence"/>
</dbReference>
<organism evidence="3">
    <name type="scientific">Salvia splendens</name>
    <name type="common">Scarlet sage</name>
    <dbReference type="NCBI Taxonomy" id="180675"/>
    <lineage>
        <taxon>Eukaryota</taxon>
        <taxon>Viridiplantae</taxon>
        <taxon>Streptophyta</taxon>
        <taxon>Embryophyta</taxon>
        <taxon>Tracheophyta</taxon>
        <taxon>Spermatophyta</taxon>
        <taxon>Magnoliopsida</taxon>
        <taxon>eudicotyledons</taxon>
        <taxon>Gunneridae</taxon>
        <taxon>Pentapetalae</taxon>
        <taxon>asterids</taxon>
        <taxon>lamiids</taxon>
        <taxon>Lamiales</taxon>
        <taxon>Lamiaceae</taxon>
        <taxon>Nepetoideae</taxon>
        <taxon>Mentheae</taxon>
        <taxon>Salviinae</taxon>
        <taxon>Salvia</taxon>
        <taxon>Salvia subgen. Calosphace</taxon>
        <taxon>core Calosphace</taxon>
    </lineage>
</organism>
<dbReference type="Pfam" id="PF25874">
    <property type="entry name" value="WHD_plant_repro"/>
    <property type="match status" value="1"/>
</dbReference>
<dbReference type="InterPro" id="IPR057765">
    <property type="entry name" value="MS1-like_ubiquitin"/>
</dbReference>
<gene>
    <name evidence="3" type="ORF">SASPL_140556</name>
</gene>
<evidence type="ECO:0000313" key="3">
    <source>
        <dbReference type="EMBL" id="KAG6399082.1"/>
    </source>
</evidence>
<evidence type="ECO:0000259" key="2">
    <source>
        <dbReference type="Pfam" id="PF25874"/>
    </source>
</evidence>
<dbReference type="EMBL" id="PNBA02000015">
    <property type="protein sequence ID" value="KAG6399082.1"/>
    <property type="molecule type" value="Genomic_DNA"/>
</dbReference>
<accession>A0A8X8WQ66</accession>
<dbReference type="AlphaFoldDB" id="A0A8X8WQ66"/>
<reference evidence="3" key="1">
    <citation type="submission" date="2018-01" db="EMBL/GenBank/DDBJ databases">
        <authorList>
            <person name="Mao J.F."/>
        </authorList>
    </citation>
    <scope>NUCLEOTIDE SEQUENCE</scope>
    <source>
        <strain evidence="3">Huo1</strain>
        <tissue evidence="3">Leaf</tissue>
    </source>
</reference>